<dbReference type="EMBL" id="MGHH01000015">
    <property type="protein sequence ID" value="OGM63829.1"/>
    <property type="molecule type" value="Genomic_DNA"/>
</dbReference>
<organism evidence="2 3">
    <name type="scientific">Candidatus Woesebacteria bacterium RIFCSPLOWO2_01_FULL_39_25</name>
    <dbReference type="NCBI Taxonomy" id="1802521"/>
    <lineage>
        <taxon>Bacteria</taxon>
        <taxon>Candidatus Woeseibacteriota</taxon>
    </lineage>
</organism>
<evidence type="ECO:0000313" key="2">
    <source>
        <dbReference type="EMBL" id="OGM63829.1"/>
    </source>
</evidence>
<dbReference type="STRING" id="1802521.A2893_02530"/>
<protein>
    <submittedName>
        <fullName evidence="2">Uncharacterized protein</fullName>
    </submittedName>
</protein>
<accession>A0A1F8BJH8</accession>
<sequence length="78" mass="9134">MIQKTGKQKISIKRISLLLFITLFLFGFILFFQLPWRIGFPKTWAVDCGCLGLKEYFVDDKGINRCSCYGVTTYIWLE</sequence>
<dbReference type="AlphaFoldDB" id="A0A1F8BJH8"/>
<keyword evidence="1" id="KW-1133">Transmembrane helix</keyword>
<name>A0A1F8BJH8_9BACT</name>
<feature type="transmembrane region" description="Helical" evidence="1">
    <location>
        <begin position="12"/>
        <end position="34"/>
    </location>
</feature>
<comment type="caution">
    <text evidence="2">The sequence shown here is derived from an EMBL/GenBank/DDBJ whole genome shotgun (WGS) entry which is preliminary data.</text>
</comment>
<evidence type="ECO:0000313" key="3">
    <source>
        <dbReference type="Proteomes" id="UP000176725"/>
    </source>
</evidence>
<keyword evidence="1" id="KW-0472">Membrane</keyword>
<proteinExistence type="predicted"/>
<reference evidence="2 3" key="1">
    <citation type="journal article" date="2016" name="Nat. Commun.">
        <title>Thousands of microbial genomes shed light on interconnected biogeochemical processes in an aquifer system.</title>
        <authorList>
            <person name="Anantharaman K."/>
            <person name="Brown C.T."/>
            <person name="Hug L.A."/>
            <person name="Sharon I."/>
            <person name="Castelle C.J."/>
            <person name="Probst A.J."/>
            <person name="Thomas B.C."/>
            <person name="Singh A."/>
            <person name="Wilkins M.J."/>
            <person name="Karaoz U."/>
            <person name="Brodie E.L."/>
            <person name="Williams K.H."/>
            <person name="Hubbard S.S."/>
            <person name="Banfield J.F."/>
        </authorList>
    </citation>
    <scope>NUCLEOTIDE SEQUENCE [LARGE SCALE GENOMIC DNA]</scope>
</reference>
<evidence type="ECO:0000256" key="1">
    <source>
        <dbReference type="SAM" id="Phobius"/>
    </source>
</evidence>
<gene>
    <name evidence="2" type="ORF">A2893_02530</name>
</gene>
<keyword evidence="1" id="KW-0812">Transmembrane</keyword>
<dbReference type="Proteomes" id="UP000176725">
    <property type="component" value="Unassembled WGS sequence"/>
</dbReference>